<sequence length="444" mass="53657">MSGVRELDKQILETIFQQFKIMQEDFILGLQNNRKMLEQEIEMFKKKINQIYERQQLAEKIKEHRKENHLNNFTYVNSGSGCMDQSFNLNKKTKNQDQKILNEDDKFKQIQINLETEKKKRIFNDEQTTPAKKLDKQQNKQSQVQKQDSTKEKQNNINSEQQNQILLNYQQQKISGGQQFQNQELNFESNKNFQQINLQKVLCNHLHQINDHGKIENELIEFKKKYQLLEDQMKKLQKENKEKDQIIFHFTQQKNVNFSNDTTMTIEKIEEIPYNQVEQQIKKTLQDQLNEERRKNQQLIQNYQNFLQRLQHTFRLQRKQNDQIKQMEDEAIENQLLKEAKQVIEEISEYEENDRIQRQSIENQENKYKNLESKYEEISQYYAQAYNKLEEALRQIETLEQTIQDLNDKIEQSTNQIAQLQQNTPEQEKNEIDIQQNSQIIEEI</sequence>
<feature type="region of interest" description="Disordered" evidence="2">
    <location>
        <begin position="422"/>
        <end position="444"/>
    </location>
</feature>
<evidence type="ECO:0000313" key="3">
    <source>
        <dbReference type="EMBL" id="CAD8069595.1"/>
    </source>
</evidence>
<organism evidence="3 4">
    <name type="scientific">Paramecium sonneborni</name>
    <dbReference type="NCBI Taxonomy" id="65129"/>
    <lineage>
        <taxon>Eukaryota</taxon>
        <taxon>Sar</taxon>
        <taxon>Alveolata</taxon>
        <taxon>Ciliophora</taxon>
        <taxon>Intramacronucleata</taxon>
        <taxon>Oligohymenophorea</taxon>
        <taxon>Peniculida</taxon>
        <taxon>Parameciidae</taxon>
        <taxon>Paramecium</taxon>
    </lineage>
</organism>
<reference evidence="3" key="1">
    <citation type="submission" date="2021-01" db="EMBL/GenBank/DDBJ databases">
        <authorList>
            <consortium name="Genoscope - CEA"/>
            <person name="William W."/>
        </authorList>
    </citation>
    <scope>NUCLEOTIDE SEQUENCE</scope>
</reference>
<feature type="coiled-coil region" evidence="1">
    <location>
        <begin position="274"/>
        <end position="309"/>
    </location>
</feature>
<name>A0A8S1LU82_9CILI</name>
<accession>A0A8S1LU82</accession>
<dbReference type="OrthoDB" id="323016at2759"/>
<proteinExistence type="predicted"/>
<comment type="caution">
    <text evidence="3">The sequence shown here is derived from an EMBL/GenBank/DDBJ whole genome shotgun (WGS) entry which is preliminary data.</text>
</comment>
<dbReference type="EMBL" id="CAJJDN010000025">
    <property type="protein sequence ID" value="CAD8069595.1"/>
    <property type="molecule type" value="Genomic_DNA"/>
</dbReference>
<feature type="coiled-coil region" evidence="1">
    <location>
        <begin position="212"/>
        <end position="246"/>
    </location>
</feature>
<feature type="coiled-coil region" evidence="1">
    <location>
        <begin position="27"/>
        <end position="54"/>
    </location>
</feature>
<keyword evidence="4" id="KW-1185">Reference proteome</keyword>
<feature type="compositionally biased region" description="Polar residues" evidence="2">
    <location>
        <begin position="433"/>
        <end position="444"/>
    </location>
</feature>
<dbReference type="Proteomes" id="UP000692954">
    <property type="component" value="Unassembled WGS sequence"/>
</dbReference>
<feature type="region of interest" description="Disordered" evidence="2">
    <location>
        <begin position="121"/>
        <end position="155"/>
    </location>
</feature>
<evidence type="ECO:0000256" key="1">
    <source>
        <dbReference type="SAM" id="Coils"/>
    </source>
</evidence>
<evidence type="ECO:0000256" key="2">
    <source>
        <dbReference type="SAM" id="MobiDB-lite"/>
    </source>
</evidence>
<dbReference type="AlphaFoldDB" id="A0A8S1LU82"/>
<evidence type="ECO:0000313" key="4">
    <source>
        <dbReference type="Proteomes" id="UP000692954"/>
    </source>
</evidence>
<protein>
    <submittedName>
        <fullName evidence="3">Uncharacterized protein</fullName>
    </submittedName>
</protein>
<keyword evidence="1" id="KW-0175">Coiled coil</keyword>
<gene>
    <name evidence="3" type="ORF">PSON_ATCC_30995.1.T0250361</name>
</gene>